<keyword evidence="1" id="KW-0472">Membrane</keyword>
<protein>
    <submittedName>
        <fullName evidence="2">Uncharacterized protein</fullName>
    </submittedName>
</protein>
<gene>
    <name evidence="2" type="ORF">BRARA_C02528</name>
</gene>
<name>A0A397ZZD1_BRACM</name>
<proteinExistence type="predicted"/>
<keyword evidence="1" id="KW-0812">Transmembrane</keyword>
<sequence>MGKLVEVVFMLQDPNHCGEEFGWDDETEDILVDNLVVKTLAQFALPAAAKTSLVGVPIYISYLVGALKFHFMLYLLDYFIICRLYEL</sequence>
<organism evidence="2 3">
    <name type="scientific">Brassica campestris</name>
    <name type="common">Field mustard</name>
    <dbReference type="NCBI Taxonomy" id="3711"/>
    <lineage>
        <taxon>Eukaryota</taxon>
        <taxon>Viridiplantae</taxon>
        <taxon>Streptophyta</taxon>
        <taxon>Embryophyta</taxon>
        <taxon>Tracheophyta</taxon>
        <taxon>Spermatophyta</taxon>
        <taxon>Magnoliopsida</taxon>
        <taxon>eudicotyledons</taxon>
        <taxon>Gunneridae</taxon>
        <taxon>Pentapetalae</taxon>
        <taxon>rosids</taxon>
        <taxon>malvids</taxon>
        <taxon>Brassicales</taxon>
        <taxon>Brassicaceae</taxon>
        <taxon>Brassiceae</taxon>
        <taxon>Brassica</taxon>
    </lineage>
</organism>
<evidence type="ECO:0000313" key="2">
    <source>
        <dbReference type="EMBL" id="RID70515.1"/>
    </source>
</evidence>
<evidence type="ECO:0000313" key="3">
    <source>
        <dbReference type="Proteomes" id="UP000264353"/>
    </source>
</evidence>
<evidence type="ECO:0000256" key="1">
    <source>
        <dbReference type="SAM" id="Phobius"/>
    </source>
</evidence>
<accession>A0A397ZZD1</accession>
<feature type="transmembrane region" description="Helical" evidence="1">
    <location>
        <begin position="59"/>
        <end position="81"/>
    </location>
</feature>
<keyword evidence="1" id="KW-1133">Transmembrane helix</keyword>
<reference evidence="2 3" key="1">
    <citation type="submission" date="2018-06" db="EMBL/GenBank/DDBJ databases">
        <title>WGS assembly of Brassica rapa FPsc.</title>
        <authorList>
            <person name="Bowman J."/>
            <person name="Kohchi T."/>
            <person name="Yamato K."/>
            <person name="Jenkins J."/>
            <person name="Shu S."/>
            <person name="Ishizaki K."/>
            <person name="Yamaoka S."/>
            <person name="Nishihama R."/>
            <person name="Nakamura Y."/>
            <person name="Berger F."/>
            <person name="Adam C."/>
            <person name="Aki S."/>
            <person name="Althoff F."/>
            <person name="Araki T."/>
            <person name="Arteaga-Vazquez M."/>
            <person name="Balasubrmanian S."/>
            <person name="Bauer D."/>
            <person name="Boehm C."/>
            <person name="Briginshaw L."/>
            <person name="Caballero-Perez J."/>
            <person name="Catarino B."/>
            <person name="Chen F."/>
            <person name="Chiyoda S."/>
            <person name="Chovatia M."/>
            <person name="Davies K."/>
            <person name="Delmans M."/>
            <person name="Demura T."/>
            <person name="Dierschke T."/>
            <person name="Dolan L."/>
            <person name="Dorantes-Acosta A."/>
            <person name="Eklund D."/>
            <person name="Florent S."/>
            <person name="Flores-Sandoval E."/>
            <person name="Fujiyama A."/>
            <person name="Fukuzawa H."/>
            <person name="Galik B."/>
            <person name="Grimanelli D."/>
            <person name="Grimwood J."/>
            <person name="Grossniklaus U."/>
            <person name="Hamada T."/>
            <person name="Haseloff J."/>
            <person name="Hetherington A."/>
            <person name="Higo A."/>
            <person name="Hirakawa Y."/>
            <person name="Hundley H."/>
            <person name="Ikeda Y."/>
            <person name="Inoue K."/>
            <person name="Inoue S."/>
            <person name="Ishida S."/>
            <person name="Jia Q."/>
            <person name="Kakita M."/>
            <person name="Kanazawa T."/>
            <person name="Kawai Y."/>
            <person name="Kawashima T."/>
            <person name="Kennedy M."/>
            <person name="Kinose K."/>
            <person name="Kinoshita T."/>
            <person name="Kohara Y."/>
            <person name="Koide E."/>
            <person name="Komatsu K."/>
            <person name="Kopischke S."/>
            <person name="Kubo M."/>
            <person name="Kyozuka J."/>
            <person name="Lagercrantz U."/>
            <person name="Lin S."/>
            <person name="Lindquist E."/>
            <person name="Lipzen A."/>
            <person name="Lu C."/>
            <person name="Luna E."/>
            <person name="Martienssen R."/>
            <person name="Minamino N."/>
            <person name="Mizutani M."/>
            <person name="Mizutani M."/>
            <person name="Mochizuki N."/>
            <person name="Monte I."/>
            <person name="Mosher R."/>
            <person name="Nagasaki H."/>
            <person name="Nakagami H."/>
            <person name="Naramoto S."/>
            <person name="Nishitani K."/>
            <person name="Ohtani M."/>
            <person name="Okamoto T."/>
            <person name="Okumura M."/>
            <person name="Phillips J."/>
            <person name="Pollak B."/>
            <person name="Reinders A."/>
            <person name="Roevekamp M."/>
            <person name="Sano R."/>
            <person name="Sawa S."/>
            <person name="Schmid M."/>
            <person name="Shirakawa M."/>
            <person name="Solano R."/>
            <person name="Spunde A."/>
            <person name="Suetsugu N."/>
            <person name="Sugano S."/>
            <person name="Sugiyama A."/>
            <person name="Sun R."/>
            <person name="Suzuki Y."/>
            <person name="Takenaka M."/>
            <person name="Takezawa D."/>
            <person name="Tomogane H."/>
            <person name="Tsuzuki M."/>
            <person name="Ueda T."/>
            <person name="Umeda M."/>
            <person name="Ward J."/>
            <person name="Watanabe Y."/>
            <person name="Yazaki K."/>
            <person name="Yokoyama R."/>
            <person name="Yoshitake Y."/>
            <person name="Yotsui I."/>
            <person name="Zachgo S."/>
            <person name="Schmutz J."/>
        </authorList>
    </citation>
    <scope>NUCLEOTIDE SEQUENCE [LARGE SCALE GENOMIC DNA]</scope>
    <source>
        <strain evidence="3">cv. B-3</strain>
    </source>
</reference>
<dbReference type="Proteomes" id="UP000264353">
    <property type="component" value="Chromosome A3"/>
</dbReference>
<dbReference type="EMBL" id="CM010630">
    <property type="protein sequence ID" value="RID70515.1"/>
    <property type="molecule type" value="Genomic_DNA"/>
</dbReference>
<dbReference type="AlphaFoldDB" id="A0A397ZZD1"/>